<protein>
    <submittedName>
        <fullName evidence="1">Uncharacterized protein</fullName>
    </submittedName>
</protein>
<evidence type="ECO:0000313" key="1">
    <source>
        <dbReference type="EMBL" id="QZA70528.1"/>
    </source>
</evidence>
<dbReference type="RefSeq" id="YP_010667797.1">
    <property type="nucleotide sequence ID" value="NC_070952.1"/>
</dbReference>
<organism evidence="1 2">
    <name type="scientific">Erwinia phage AH04</name>
    <dbReference type="NCBI Taxonomy" id="2869569"/>
    <lineage>
        <taxon>Viruses</taxon>
        <taxon>Duplodnaviria</taxon>
        <taxon>Heunggongvirae</taxon>
        <taxon>Uroviricota</taxon>
        <taxon>Caudoviricetes</taxon>
        <taxon>Chimalliviridae</taxon>
        <taxon>Meadowvirus</taxon>
        <taxon>Meadowvirus AH04</taxon>
    </lineage>
</organism>
<accession>A0AAE8BQ20</accession>
<dbReference type="Proteomes" id="UP000827517">
    <property type="component" value="Segment"/>
</dbReference>
<name>A0AAE8BQ20_9CAUD</name>
<evidence type="ECO:0000313" key="2">
    <source>
        <dbReference type="Proteomes" id="UP000827517"/>
    </source>
</evidence>
<gene>
    <name evidence="1" type="primary">43</name>
    <name evidence="1" type="ORF">AH04_43</name>
</gene>
<sequence>MEKAHLHPSITNIKISTLVEIAAKISAEDPKLKLGDACKHVLQEAGVVLETKVWGFTRDRAKLILEVLINGVSVNKVVLGSKGSSYRIATNPHFISDYKRRTGLLA</sequence>
<dbReference type="KEGG" id="vg:77943933"/>
<proteinExistence type="predicted"/>
<reference evidence="1" key="1">
    <citation type="submission" date="2021-07" db="EMBL/GenBank/DDBJ databases">
        <authorList>
            <person name="Roth S.J."/>
            <person name="Krukonis G.P."/>
            <person name="Delesalle V.A."/>
        </authorList>
    </citation>
    <scope>NUCLEOTIDE SEQUENCE</scope>
</reference>
<dbReference type="EMBL" id="MZ501267">
    <property type="protein sequence ID" value="QZA70528.1"/>
    <property type="molecule type" value="Genomic_DNA"/>
</dbReference>
<keyword evidence="2" id="KW-1185">Reference proteome</keyword>
<dbReference type="GeneID" id="77943933"/>